<evidence type="ECO:0000313" key="3">
    <source>
        <dbReference type="EMBL" id="AGA59919.1"/>
    </source>
</evidence>
<organism evidence="3 4">
    <name type="scientific">Thermobacillus composti (strain DSM 18247 / JCM 13945 / KWC4)</name>
    <dbReference type="NCBI Taxonomy" id="717605"/>
    <lineage>
        <taxon>Bacteria</taxon>
        <taxon>Bacillati</taxon>
        <taxon>Bacillota</taxon>
        <taxon>Bacilli</taxon>
        <taxon>Bacillales</taxon>
        <taxon>Paenibacillaceae</taxon>
        <taxon>Thermobacillus</taxon>
    </lineage>
</organism>
<feature type="domain" description="Glycosyltransferase 2-like" evidence="2">
    <location>
        <begin position="6"/>
        <end position="149"/>
    </location>
</feature>
<dbReference type="Gene3D" id="3.90.550.10">
    <property type="entry name" value="Spore Coat Polysaccharide Biosynthesis Protein SpsA, Chain A"/>
    <property type="match status" value="1"/>
</dbReference>
<dbReference type="PANTHER" id="PTHR22916">
    <property type="entry name" value="GLYCOSYLTRANSFERASE"/>
    <property type="match status" value="1"/>
</dbReference>
<dbReference type="InterPro" id="IPR029044">
    <property type="entry name" value="Nucleotide-diphossugar_trans"/>
</dbReference>
<dbReference type="GO" id="GO:0016758">
    <property type="term" value="F:hexosyltransferase activity"/>
    <property type="evidence" value="ECO:0007669"/>
    <property type="project" value="UniProtKB-ARBA"/>
</dbReference>
<evidence type="ECO:0000313" key="4">
    <source>
        <dbReference type="Proteomes" id="UP000010795"/>
    </source>
</evidence>
<reference evidence="4" key="1">
    <citation type="submission" date="2012-01" db="EMBL/GenBank/DDBJ databases">
        <title>Complete sequence of chromosome of Thermobacillus composti KWC4.</title>
        <authorList>
            <person name="Lucas S."/>
            <person name="Han J."/>
            <person name="Lapidus A."/>
            <person name="Cheng J.-F."/>
            <person name="Goodwin L."/>
            <person name="Pitluck S."/>
            <person name="Peters L."/>
            <person name="Ovchinnikova G."/>
            <person name="Teshima H."/>
            <person name="Detter J.C."/>
            <person name="Han C."/>
            <person name="Tapia R."/>
            <person name="Land M."/>
            <person name="Hauser L."/>
            <person name="Kyrpides N."/>
            <person name="Ivanova N."/>
            <person name="Pagani I."/>
            <person name="Anderson I."/>
            <person name="Woyke T."/>
        </authorList>
    </citation>
    <scope>NUCLEOTIDE SEQUENCE [LARGE SCALE GENOMIC DNA]</scope>
    <source>
        <strain evidence="4">DSM 18247 / JCM 13945 / KWC4</strain>
    </source>
</reference>
<dbReference type="InterPro" id="IPR001173">
    <property type="entry name" value="Glyco_trans_2-like"/>
</dbReference>
<dbReference type="AlphaFoldDB" id="L0EJS5"/>
<name>L0EJS5_THECK</name>
<dbReference type="HOGENOM" id="CLU_025996_2_1_9"/>
<sequence>MPRVLVLMSTYNGEKYLAEQLESIMNQTGVDVNLLIRDDGSTDKTLEILKHFCSTYPQKILLSSGENIGVINSYYNLIETVQEDYDYFAFADQDDVWLIDRLQRAIGLLKLEEEKSPDIPLLYCSSTTMFDDKRILGIWPLIPKRELTVFNALAENVVVGCTVVINKHSKQLLVKLKPNTKDIIMHDWWMYICVSLFGKIIFDDFPTVLYRQHSSNLVGGDTGVRLLVKRMSRFILNAERKRSRQLKELVNVLCKNNMGTILSESISSLVDYEKKSFISRVMIAFNLPIYKQHSINTFFLRLSIVFKRY</sequence>
<dbReference type="PANTHER" id="PTHR22916:SF3">
    <property type="entry name" value="UDP-GLCNAC:BETAGAL BETA-1,3-N-ACETYLGLUCOSAMINYLTRANSFERASE-LIKE PROTEIN 1"/>
    <property type="match status" value="1"/>
</dbReference>
<dbReference type="SUPFAM" id="SSF53448">
    <property type="entry name" value="Nucleotide-diphospho-sugar transferases"/>
    <property type="match status" value="1"/>
</dbReference>
<dbReference type="CDD" id="cd04196">
    <property type="entry name" value="GT_2_like_d"/>
    <property type="match status" value="1"/>
</dbReference>
<keyword evidence="4" id="KW-1185">Reference proteome</keyword>
<dbReference type="Pfam" id="PF00535">
    <property type="entry name" value="Glycos_transf_2"/>
    <property type="match status" value="1"/>
</dbReference>
<accession>L0EJS5</accession>
<gene>
    <name evidence="3" type="ordered locus">Theco_3910</name>
</gene>
<dbReference type="EMBL" id="CP003255">
    <property type="protein sequence ID" value="AGA59919.1"/>
    <property type="molecule type" value="Genomic_DNA"/>
</dbReference>
<proteinExistence type="inferred from homology"/>
<dbReference type="eggNOG" id="COG1216">
    <property type="taxonomic scope" value="Bacteria"/>
</dbReference>
<evidence type="ECO:0000259" key="2">
    <source>
        <dbReference type="Pfam" id="PF00535"/>
    </source>
</evidence>
<keyword evidence="3" id="KW-0808">Transferase</keyword>
<dbReference type="STRING" id="717605.Theco_3910"/>
<dbReference type="KEGG" id="tco:Theco_3910"/>
<dbReference type="Proteomes" id="UP000010795">
    <property type="component" value="Chromosome"/>
</dbReference>
<comment type="similarity">
    <text evidence="1">Belongs to the glycosyltransferase 2 family.</text>
</comment>
<protein>
    <submittedName>
        <fullName evidence="3">Glycosyl transferase</fullName>
    </submittedName>
</protein>
<evidence type="ECO:0000256" key="1">
    <source>
        <dbReference type="ARBA" id="ARBA00006739"/>
    </source>
</evidence>